<accession>A0A0D9XEU5</accession>
<dbReference type="GO" id="GO:0005634">
    <property type="term" value="C:nucleus"/>
    <property type="evidence" value="ECO:0007669"/>
    <property type="project" value="UniProtKB-SubCell"/>
</dbReference>
<feature type="region of interest" description="Disordered" evidence="7">
    <location>
        <begin position="739"/>
        <end position="768"/>
    </location>
</feature>
<keyword evidence="10" id="KW-1185">Reference proteome</keyword>
<dbReference type="Gramene" id="LPERR09G10180.1">
    <property type="protein sequence ID" value="LPERR09G10180.1"/>
    <property type="gene ID" value="LPERR09G10180"/>
</dbReference>
<dbReference type="GO" id="GO:0005819">
    <property type="term" value="C:spindle"/>
    <property type="evidence" value="ECO:0007669"/>
    <property type="project" value="UniProtKB-SubCell"/>
</dbReference>
<dbReference type="Proteomes" id="UP000032180">
    <property type="component" value="Chromosome 9"/>
</dbReference>
<evidence type="ECO:0000256" key="3">
    <source>
        <dbReference type="ARBA" id="ARBA00010042"/>
    </source>
</evidence>
<feature type="region of interest" description="Disordered" evidence="7">
    <location>
        <begin position="1481"/>
        <end position="1531"/>
    </location>
</feature>
<evidence type="ECO:0000313" key="9">
    <source>
        <dbReference type="EnsemblPlants" id="LPERR09G10180.1"/>
    </source>
</evidence>
<feature type="compositionally biased region" description="Polar residues" evidence="7">
    <location>
        <begin position="448"/>
        <end position="458"/>
    </location>
</feature>
<evidence type="ECO:0000256" key="5">
    <source>
        <dbReference type="ARBA" id="ARBA00023212"/>
    </source>
</evidence>
<feature type="compositionally biased region" description="Polar residues" evidence="7">
    <location>
        <begin position="1489"/>
        <end position="1503"/>
    </location>
</feature>
<dbReference type="eggNOG" id="ENOG502RFS1">
    <property type="taxonomic scope" value="Eukaryota"/>
</dbReference>
<dbReference type="STRING" id="77586.A0A0D9XEU5"/>
<feature type="compositionally biased region" description="Polar residues" evidence="7">
    <location>
        <begin position="1119"/>
        <end position="1133"/>
    </location>
</feature>
<feature type="compositionally biased region" description="Basic and acidic residues" evidence="7">
    <location>
        <begin position="1358"/>
        <end position="1399"/>
    </location>
</feature>
<organism evidence="9 10">
    <name type="scientific">Leersia perrieri</name>
    <dbReference type="NCBI Taxonomy" id="77586"/>
    <lineage>
        <taxon>Eukaryota</taxon>
        <taxon>Viridiplantae</taxon>
        <taxon>Streptophyta</taxon>
        <taxon>Embryophyta</taxon>
        <taxon>Tracheophyta</taxon>
        <taxon>Spermatophyta</taxon>
        <taxon>Magnoliopsida</taxon>
        <taxon>Liliopsida</taxon>
        <taxon>Poales</taxon>
        <taxon>Poaceae</taxon>
        <taxon>BOP clade</taxon>
        <taxon>Oryzoideae</taxon>
        <taxon>Oryzeae</taxon>
        <taxon>Oryzinae</taxon>
        <taxon>Leersia</taxon>
    </lineage>
</organism>
<protein>
    <recommendedName>
        <fullName evidence="8">Inner centromere protein ARK-binding domain-containing protein</fullName>
    </recommendedName>
</protein>
<evidence type="ECO:0000256" key="6">
    <source>
        <dbReference type="ARBA" id="ARBA00023242"/>
    </source>
</evidence>
<dbReference type="InterPro" id="IPR050875">
    <property type="entry name" value="Troponin_I"/>
</dbReference>
<keyword evidence="6" id="KW-0539">Nucleus</keyword>
<feature type="region of interest" description="Disordered" evidence="7">
    <location>
        <begin position="448"/>
        <end position="491"/>
    </location>
</feature>
<dbReference type="PANTHER" id="PTHR13738:SF40">
    <property type="entry name" value="INNER CENTROMERE PROTEIN ARK-BINDING DOMAIN-CONTAINING PROTEIN"/>
    <property type="match status" value="1"/>
</dbReference>
<feature type="region of interest" description="Disordered" evidence="7">
    <location>
        <begin position="991"/>
        <end position="1013"/>
    </location>
</feature>
<comment type="subcellular location">
    <subcellularLocation>
        <location evidence="2">Cytoplasm</location>
        <location evidence="2">Cytoskeleton</location>
        <location evidence="2">Spindle</location>
    </subcellularLocation>
    <subcellularLocation>
        <location evidence="1">Nucleus</location>
    </subcellularLocation>
</comment>
<feature type="domain" description="Inner centromere protein ARK-binding" evidence="8">
    <location>
        <begin position="1508"/>
        <end position="1566"/>
    </location>
</feature>
<feature type="region of interest" description="Disordered" evidence="7">
    <location>
        <begin position="1274"/>
        <end position="1299"/>
    </location>
</feature>
<feature type="compositionally biased region" description="Basic and acidic residues" evidence="7">
    <location>
        <begin position="1406"/>
        <end position="1445"/>
    </location>
</feature>
<feature type="compositionally biased region" description="Basic and acidic residues" evidence="7">
    <location>
        <begin position="1286"/>
        <end position="1296"/>
    </location>
</feature>
<feature type="compositionally biased region" description="Low complexity" evidence="7">
    <location>
        <begin position="163"/>
        <end position="173"/>
    </location>
</feature>
<dbReference type="InterPro" id="IPR005635">
    <property type="entry name" value="Inner_centromere_prot_ARK-bd"/>
</dbReference>
<sequence>MEELFMQVFERRDWVVEQMRQQVESSGESLACALLAAGRRPPPWLLPSRPGAPQELNGRPALSEFVFPGSCITTPAANRTIFQLPAVPSTSLRNVGVPGYSHLGTACTSLDTNQHQEVQQEQTKVNEEFAKTSCEANMFSLVQRSRSRQKNIEDRLCEKDKSGNSGSSDGSQDMMKRSKLASVGLNRNVALSSSEPAPSFRDLENDLDANKRNSTEFFKCSKEVSLGNEGVHLDCSSSLVLENRIVSSENNLKVPNDCTARGSSRTKVADSACHLLTESHLSVEPKVLQFEDVGSVCMNSSNEKMRQPLESAPESAHFDLTEAHPLNEDPSTACCHVPRSMGSSLLDGVGSGFLNPESGTVMQNLQCGSLGFTAMHSQNEDPIPTISSEVPRCIREISSLKGPCSKVSQLLEKEESKACSVANPLLETNALHTVESAERVRKLITQNSTPLEQQSSDSHVLPHPHSGSLQLADSSFERPPSPGVLPDSLLEENGLGHLSHSVVNDTKSQCSSYRSAASPDLLPPRLINSGDVYQPSLSCCKSQSNNKLSNGCAVEDATVSIEKQSSQEQCLLDRSPIELDKNFADEDTTLGHTLSTHSEMLKGKAATDLVNCNSGKLSNVDRKPRDLTEESGFSYRKNEPMVQSVARTISTGVMHTTERSSISSTMRFTGAHQQDGTICLFLVGCYRIEQETSLIEDAVQINTNQCTTENNKEIKSSRPSVRYSLRSLTSHKKINLLQSEGRSAASDQKRSGTDGVKVNGGSSSKRRRINCQSDVALSSSRNTNSLLANHRVDTDGHVLTVENFSGRSLSSGHYFLRGSGSSECMPPRLERRNGASHCKISVASMDNENSNYSPERNSMDSLNNENMNSSGQLQNTVDDVKTTAALPSCYDALTDNKELCTEEENFCLDDRHTNDTNPSVAHHQMTQMDNITSQSVVLDPEIYSRVKSVTMSPSYASDQLGDQAYGPSALVHENLSYGSNAELDRRCQSNSSRGHLLSGASVTRQEGDESGDCDDTMPEFERFDVPIQFDSPSVETRTFEALRESITLSSKFSKYDYTETGLQKLLSTMSGKSIECSFPDDLQKYSANNARNITSIFGTCGLGLDDSVSIYDVTASCSSNASTRQENNDNPLTPSVEKYNPGKVSARSRSSSEQMGSIPELSCFRIDEHSSIAEENEYQGRSHGSVGLNYSKQLPSGRKALQDITGLCQNTVNSASLSSVFKDTDSIDLAAETCSNKLNSYTDIVNDHVSDKPKNNLATSAKREGKVSLHNRLRSTELQNRKGRRHQSEANMEKQPKPSNIVANVASFIPLVKPKLQPATTCVKKDVKVKALEAAEAAKRLEEKKQNEREMRKATAKLERERLKHEKELKQKQEEEQKKKRDADVAAKKRQREEEERKEKERKRKCTEEARKLQKQPMEKKHAVNDEKDVRKKASDNKELRKDVVDAVKVQVKPDVKTTEPALDYKTTHCNNEMGLAVDEKPASLGSHPMTNIPCSPEESYQMSPYKDSDEEDDDDFEHEKESRRRRKTIPSWARKENLEKFLISNRTLDPREVFAQKCSFNLSEVLSAHIPKRGFM</sequence>
<name>A0A0D9XEU5_9ORYZ</name>
<comment type="similarity">
    <text evidence="3">Belongs to the INCENP family.</text>
</comment>
<evidence type="ECO:0000256" key="1">
    <source>
        <dbReference type="ARBA" id="ARBA00004123"/>
    </source>
</evidence>
<evidence type="ECO:0000256" key="7">
    <source>
        <dbReference type="SAM" id="MobiDB-lite"/>
    </source>
</evidence>
<dbReference type="PANTHER" id="PTHR13738">
    <property type="entry name" value="TROPONIN I"/>
    <property type="match status" value="1"/>
</dbReference>
<feature type="region of interest" description="Disordered" evidence="7">
    <location>
        <begin position="1358"/>
        <end position="1445"/>
    </location>
</feature>
<feature type="region of interest" description="Disordered" evidence="7">
    <location>
        <begin position="145"/>
        <end position="174"/>
    </location>
</feature>
<evidence type="ECO:0000313" key="10">
    <source>
        <dbReference type="Proteomes" id="UP000032180"/>
    </source>
</evidence>
<dbReference type="EnsemblPlants" id="LPERR09G10180.1">
    <property type="protein sequence ID" value="LPERR09G10180.1"/>
    <property type="gene ID" value="LPERR09G10180"/>
</dbReference>
<keyword evidence="5" id="KW-0206">Cytoskeleton</keyword>
<evidence type="ECO:0000256" key="2">
    <source>
        <dbReference type="ARBA" id="ARBA00004186"/>
    </source>
</evidence>
<reference evidence="9" key="3">
    <citation type="submission" date="2015-04" db="UniProtKB">
        <authorList>
            <consortium name="EnsemblPlants"/>
        </authorList>
    </citation>
    <scope>IDENTIFICATION</scope>
</reference>
<dbReference type="HOGENOM" id="CLU_252116_0_0_1"/>
<evidence type="ECO:0000256" key="4">
    <source>
        <dbReference type="ARBA" id="ARBA00022490"/>
    </source>
</evidence>
<feature type="region of interest" description="Disordered" evidence="7">
    <location>
        <begin position="1119"/>
        <end position="1154"/>
    </location>
</feature>
<reference evidence="10" key="2">
    <citation type="submission" date="2013-12" db="EMBL/GenBank/DDBJ databases">
        <authorList>
            <person name="Yu Y."/>
            <person name="Lee S."/>
            <person name="de Baynast K."/>
            <person name="Wissotski M."/>
            <person name="Liu L."/>
            <person name="Talag J."/>
            <person name="Goicoechea J."/>
            <person name="Angelova A."/>
            <person name="Jetty R."/>
            <person name="Kudrna D."/>
            <person name="Golser W."/>
            <person name="Rivera L."/>
            <person name="Zhang J."/>
            <person name="Wing R."/>
        </authorList>
    </citation>
    <scope>NUCLEOTIDE SEQUENCE</scope>
</reference>
<evidence type="ECO:0000259" key="8">
    <source>
        <dbReference type="Pfam" id="PF03941"/>
    </source>
</evidence>
<feature type="compositionally biased region" description="Basic and acidic residues" evidence="7">
    <location>
        <begin position="150"/>
        <end position="162"/>
    </location>
</feature>
<proteinExistence type="inferred from homology"/>
<dbReference type="Pfam" id="PF03941">
    <property type="entry name" value="INCENP_ARK-bind"/>
    <property type="match status" value="1"/>
</dbReference>
<keyword evidence="4" id="KW-0963">Cytoplasm</keyword>
<reference evidence="9 10" key="1">
    <citation type="submission" date="2012-08" db="EMBL/GenBank/DDBJ databases">
        <title>Oryza genome evolution.</title>
        <authorList>
            <person name="Wing R.A."/>
        </authorList>
    </citation>
    <scope>NUCLEOTIDE SEQUENCE</scope>
</reference>